<evidence type="ECO:0000313" key="2">
    <source>
        <dbReference type="Proteomes" id="UP000283644"/>
    </source>
</evidence>
<organism evidence="1 2">
    <name type="scientific">Nocardioides immobilis</name>
    <dbReference type="NCBI Taxonomy" id="2049295"/>
    <lineage>
        <taxon>Bacteria</taxon>
        <taxon>Bacillati</taxon>
        <taxon>Actinomycetota</taxon>
        <taxon>Actinomycetes</taxon>
        <taxon>Propionibacteriales</taxon>
        <taxon>Nocardioidaceae</taxon>
        <taxon>Nocardioides</taxon>
    </lineage>
</organism>
<dbReference type="OrthoDB" id="3568381at2"/>
<sequence>MSDLAVLRTVELKGRVRDEDLAPPLGLDPTEAGRRLAALAARGLVTPVGKAHRLSEEGRTQLAVLLEADRGGVDGVALERAYDEFCSFNAELKSVITGWQVRADGSPNDHTDPAYDAGVLARLADLHLRVLPLLDRLGAIAGRLAPYSGRLQNAQERIAAGDTTWVARPIMDSYHTVWFELHEDLIQLCGRTRLAEAAEGRAL</sequence>
<protein>
    <submittedName>
        <fullName evidence="1">Uncharacterized protein</fullName>
    </submittedName>
</protein>
<dbReference type="Proteomes" id="UP000283644">
    <property type="component" value="Unassembled WGS sequence"/>
</dbReference>
<evidence type="ECO:0000313" key="1">
    <source>
        <dbReference type="EMBL" id="RHW24614.1"/>
    </source>
</evidence>
<dbReference type="AlphaFoldDB" id="A0A417XVS6"/>
<comment type="caution">
    <text evidence="1">The sequence shown here is derived from an EMBL/GenBank/DDBJ whole genome shotgun (WGS) entry which is preliminary data.</text>
</comment>
<dbReference type="EMBL" id="QXGH01000030">
    <property type="protein sequence ID" value="RHW24614.1"/>
    <property type="molecule type" value="Genomic_DNA"/>
</dbReference>
<proteinExistence type="predicted"/>
<dbReference type="SUPFAM" id="SSF46785">
    <property type="entry name" value="Winged helix' DNA-binding domain"/>
    <property type="match status" value="1"/>
</dbReference>
<gene>
    <name evidence="1" type="ORF">D0Z08_23010</name>
</gene>
<accession>A0A417XVS6</accession>
<name>A0A417XVS6_9ACTN</name>
<keyword evidence="2" id="KW-1185">Reference proteome</keyword>
<dbReference type="InterPro" id="IPR036390">
    <property type="entry name" value="WH_DNA-bd_sf"/>
</dbReference>
<reference evidence="1 2" key="1">
    <citation type="submission" date="2018-09" db="EMBL/GenBank/DDBJ databases">
        <title>Genome sequencing of Nocardioides immobilis CCTCC AB 2017083 for comparison to Nocardioides silvaticus.</title>
        <authorList>
            <person name="Li C."/>
            <person name="Wang G."/>
        </authorList>
    </citation>
    <scope>NUCLEOTIDE SEQUENCE [LARGE SCALE GENOMIC DNA]</scope>
    <source>
        <strain evidence="1 2">CCTCC AB 2017083</strain>
    </source>
</reference>
<dbReference type="RefSeq" id="WP_118927625.1">
    <property type="nucleotide sequence ID" value="NZ_QXGH01000030.1"/>
</dbReference>